<dbReference type="GO" id="GO:0009231">
    <property type="term" value="P:riboflavin biosynthetic process"/>
    <property type="evidence" value="ECO:0007669"/>
    <property type="project" value="InterPro"/>
</dbReference>
<dbReference type="SUPFAM" id="SSF53597">
    <property type="entry name" value="Dihydrofolate reductase-like"/>
    <property type="match status" value="1"/>
</dbReference>
<accession>A0A1G4WWR4</accession>
<dbReference type="Gene3D" id="3.40.430.10">
    <property type="entry name" value="Dihydrofolate Reductase, subunit A"/>
    <property type="match status" value="1"/>
</dbReference>
<evidence type="ECO:0000259" key="1">
    <source>
        <dbReference type="Pfam" id="PF01872"/>
    </source>
</evidence>
<dbReference type="InterPro" id="IPR050765">
    <property type="entry name" value="Riboflavin_Biosynth_HTPR"/>
</dbReference>
<dbReference type="GO" id="GO:0008703">
    <property type="term" value="F:5-amino-6-(5-phosphoribosylamino)uracil reductase activity"/>
    <property type="evidence" value="ECO:0007669"/>
    <property type="project" value="InterPro"/>
</dbReference>
<dbReference type="PANTHER" id="PTHR38011:SF11">
    <property type="entry name" value="2,5-DIAMINO-6-RIBOSYLAMINO-4(3H)-PYRIMIDINONE 5'-PHOSPHATE REDUCTASE"/>
    <property type="match status" value="1"/>
</dbReference>
<evidence type="ECO:0000313" key="2">
    <source>
        <dbReference type="EMBL" id="SCX30659.1"/>
    </source>
</evidence>
<dbReference type="Pfam" id="PF01872">
    <property type="entry name" value="RibD_C"/>
    <property type="match status" value="1"/>
</dbReference>
<reference evidence="3" key="1">
    <citation type="submission" date="2016-10" db="EMBL/GenBank/DDBJ databases">
        <authorList>
            <person name="Varghese N."/>
            <person name="Submissions S."/>
        </authorList>
    </citation>
    <scope>NUCLEOTIDE SEQUENCE [LARGE SCALE GENOMIC DNA]</scope>
    <source>
        <strain evidence="3">UNC267MFSha1.1M11</strain>
    </source>
</reference>
<dbReference type="PANTHER" id="PTHR38011">
    <property type="entry name" value="DIHYDROFOLATE REDUCTASE FAMILY PROTEIN (AFU_ORTHOLOGUE AFUA_8G06820)"/>
    <property type="match status" value="1"/>
</dbReference>
<feature type="domain" description="Bacterial bifunctional deaminase-reductase C-terminal" evidence="1">
    <location>
        <begin position="79"/>
        <end position="158"/>
    </location>
</feature>
<name>A0A1G4WWR4_9MYCO</name>
<dbReference type="AlphaFoldDB" id="A0A1G4WWR4"/>
<dbReference type="InterPro" id="IPR024072">
    <property type="entry name" value="DHFR-like_dom_sf"/>
</dbReference>
<dbReference type="EMBL" id="FMUB01000012">
    <property type="protein sequence ID" value="SCX30659.1"/>
    <property type="molecule type" value="Genomic_DNA"/>
</dbReference>
<dbReference type="InterPro" id="IPR002734">
    <property type="entry name" value="RibDG_C"/>
</dbReference>
<proteinExistence type="predicted"/>
<sequence length="186" mass="19951">MSVPGPILAVMATIYYTASSLDGFIVDDHDSLDWLLTRDIDAAGPFGYEAFAASVGALVMGSQTYEWLVRNQEGDWMYEQPSWVLTSRPGIVADGHPVRVFHGDVTELHPQLSAAAGDRHVWVVGGGVVAAQFVEAGLVDEMIVSYAPCTLGKGAPVLPVRSEWTLTESAVNGEFICARWVAAPAD</sequence>
<organism evidence="2 3">
    <name type="scientific">Mycolicibacterium fluoranthenivorans</name>
    <dbReference type="NCBI Taxonomy" id="258505"/>
    <lineage>
        <taxon>Bacteria</taxon>
        <taxon>Bacillati</taxon>
        <taxon>Actinomycetota</taxon>
        <taxon>Actinomycetes</taxon>
        <taxon>Mycobacteriales</taxon>
        <taxon>Mycobacteriaceae</taxon>
        <taxon>Mycolicibacterium</taxon>
    </lineage>
</organism>
<evidence type="ECO:0000313" key="3">
    <source>
        <dbReference type="Proteomes" id="UP000199707"/>
    </source>
</evidence>
<protein>
    <submittedName>
        <fullName evidence="2">Dihydrofolate reductase</fullName>
    </submittedName>
</protein>
<dbReference type="STRING" id="1502745.SAMN02799620_05128"/>
<gene>
    <name evidence="2" type="ORF">SAMN02799620_05128</name>
</gene>
<dbReference type="Proteomes" id="UP000199707">
    <property type="component" value="Unassembled WGS sequence"/>
</dbReference>